<sequence length="258" mass="29480">MPHSTAEEEVRSPAQTMPRDHSFLSSHQESLLDEASALHRRKLSALDEKYNDKVTALDLRLKLLELELQKSNLPAPPKSPTPPPSELPPPPPPQPQEETAAIHHGRPINKGVQTSPMEHPEMEKVTAAREKYASIEALMNELGAEDAGSFRDMIDEWRVKAQLFSRLRGFIDRVDQITWETPYVPLLSVCHQHKQLAGILQESSDDLCESHRVQYEKALLEAHRERVRADDADQYSNERLEATFERLVRWSHTVRHTT</sequence>
<gene>
    <name evidence="2" type="ORF">BCR43DRAFT_498979</name>
</gene>
<dbReference type="AlphaFoldDB" id="A0A1X2H1S1"/>
<evidence type="ECO:0000313" key="3">
    <source>
        <dbReference type="Proteomes" id="UP000242180"/>
    </source>
</evidence>
<dbReference type="Proteomes" id="UP000242180">
    <property type="component" value="Unassembled WGS sequence"/>
</dbReference>
<feature type="compositionally biased region" description="Basic and acidic residues" evidence="1">
    <location>
        <begin position="1"/>
        <end position="11"/>
    </location>
</feature>
<dbReference type="OrthoDB" id="2285798at2759"/>
<feature type="compositionally biased region" description="Pro residues" evidence="1">
    <location>
        <begin position="74"/>
        <end position="95"/>
    </location>
</feature>
<dbReference type="EMBL" id="MCGN01000011">
    <property type="protein sequence ID" value="ORY91370.1"/>
    <property type="molecule type" value="Genomic_DNA"/>
</dbReference>
<reference evidence="2 3" key="1">
    <citation type="submission" date="2016-07" db="EMBL/GenBank/DDBJ databases">
        <title>Pervasive Adenine N6-methylation of Active Genes in Fungi.</title>
        <authorList>
            <consortium name="DOE Joint Genome Institute"/>
            <person name="Mondo S.J."/>
            <person name="Dannebaum R.O."/>
            <person name="Kuo R.C."/>
            <person name="Labutti K."/>
            <person name="Haridas S."/>
            <person name="Kuo A."/>
            <person name="Salamov A."/>
            <person name="Ahrendt S.R."/>
            <person name="Lipzen A."/>
            <person name="Sullivan W."/>
            <person name="Andreopoulos W.B."/>
            <person name="Clum A."/>
            <person name="Lindquist E."/>
            <person name="Daum C."/>
            <person name="Ramamoorthy G.K."/>
            <person name="Gryganskyi A."/>
            <person name="Culley D."/>
            <person name="Magnuson J.K."/>
            <person name="James T.Y."/>
            <person name="O'Malley M.A."/>
            <person name="Stajich J.E."/>
            <person name="Spatafora J.W."/>
            <person name="Visel A."/>
            <person name="Grigoriev I.V."/>
        </authorList>
    </citation>
    <scope>NUCLEOTIDE SEQUENCE [LARGE SCALE GENOMIC DNA]</scope>
    <source>
        <strain evidence="2 3">NRRL 2496</strain>
    </source>
</reference>
<name>A0A1X2H1S1_SYNRA</name>
<comment type="caution">
    <text evidence="2">The sequence shown here is derived from an EMBL/GenBank/DDBJ whole genome shotgun (WGS) entry which is preliminary data.</text>
</comment>
<organism evidence="2 3">
    <name type="scientific">Syncephalastrum racemosum</name>
    <name type="common">Filamentous fungus</name>
    <dbReference type="NCBI Taxonomy" id="13706"/>
    <lineage>
        <taxon>Eukaryota</taxon>
        <taxon>Fungi</taxon>
        <taxon>Fungi incertae sedis</taxon>
        <taxon>Mucoromycota</taxon>
        <taxon>Mucoromycotina</taxon>
        <taxon>Mucoromycetes</taxon>
        <taxon>Mucorales</taxon>
        <taxon>Syncephalastraceae</taxon>
        <taxon>Syncephalastrum</taxon>
    </lineage>
</organism>
<protein>
    <submittedName>
        <fullName evidence="2">Uncharacterized protein</fullName>
    </submittedName>
</protein>
<feature type="region of interest" description="Disordered" evidence="1">
    <location>
        <begin position="72"/>
        <end position="118"/>
    </location>
</feature>
<evidence type="ECO:0000256" key="1">
    <source>
        <dbReference type="SAM" id="MobiDB-lite"/>
    </source>
</evidence>
<feature type="region of interest" description="Disordered" evidence="1">
    <location>
        <begin position="1"/>
        <end position="28"/>
    </location>
</feature>
<dbReference type="InParanoid" id="A0A1X2H1S1"/>
<evidence type="ECO:0000313" key="2">
    <source>
        <dbReference type="EMBL" id="ORY91370.1"/>
    </source>
</evidence>
<proteinExistence type="predicted"/>
<keyword evidence="3" id="KW-1185">Reference proteome</keyword>
<accession>A0A1X2H1S1</accession>